<accession>A0ABY0GXG5</accession>
<evidence type="ECO:0000313" key="3">
    <source>
        <dbReference type="Proteomes" id="UP000294003"/>
    </source>
</evidence>
<evidence type="ECO:0000256" key="1">
    <source>
        <dbReference type="SAM" id="MobiDB-lite"/>
    </source>
</evidence>
<dbReference type="EMBL" id="QJNS01000490">
    <property type="protein sequence ID" value="RYO77188.1"/>
    <property type="molecule type" value="Genomic_DNA"/>
</dbReference>
<protein>
    <submittedName>
        <fullName evidence="2">Uncharacterized protein</fullName>
    </submittedName>
</protein>
<evidence type="ECO:0000313" key="2">
    <source>
        <dbReference type="EMBL" id="RYO77188.1"/>
    </source>
</evidence>
<dbReference type="Proteomes" id="UP000294003">
    <property type="component" value="Unassembled WGS sequence"/>
</dbReference>
<proteinExistence type="predicted"/>
<gene>
    <name evidence="2" type="ORF">DL762_009418</name>
</gene>
<keyword evidence="3" id="KW-1185">Reference proteome</keyword>
<comment type="caution">
    <text evidence="2">The sequence shown here is derived from an EMBL/GenBank/DDBJ whole genome shotgun (WGS) entry which is preliminary data.</text>
</comment>
<feature type="compositionally biased region" description="Low complexity" evidence="1">
    <location>
        <begin position="86"/>
        <end position="96"/>
    </location>
</feature>
<organism evidence="2 3">
    <name type="scientific">Monosporascus cannonballus</name>
    <dbReference type="NCBI Taxonomy" id="155416"/>
    <lineage>
        <taxon>Eukaryota</taxon>
        <taxon>Fungi</taxon>
        <taxon>Dikarya</taxon>
        <taxon>Ascomycota</taxon>
        <taxon>Pezizomycotina</taxon>
        <taxon>Sordariomycetes</taxon>
        <taxon>Xylariomycetidae</taxon>
        <taxon>Xylariales</taxon>
        <taxon>Xylariales incertae sedis</taxon>
        <taxon>Monosporascus</taxon>
    </lineage>
</organism>
<name>A0ABY0GXG5_9PEZI</name>
<reference evidence="2 3" key="1">
    <citation type="submission" date="2018-06" db="EMBL/GenBank/DDBJ databases">
        <title>Complete Genomes of Monosporascus.</title>
        <authorList>
            <person name="Robinson A.J."/>
            <person name="Natvig D.O."/>
        </authorList>
    </citation>
    <scope>NUCLEOTIDE SEQUENCE [LARGE SCALE GENOMIC DNA]</scope>
    <source>
        <strain evidence="2 3">CBS 609.92</strain>
    </source>
</reference>
<sequence length="165" mass="18032">MGQFGNVLMPIAQMAQGQYGSPLTSTLQVPRGQSVQGQTAQSQISPINSGFPCGNANEREEFSQMDMDTFLLNSGVSSPTTPMDISQGQSSLGLSGPEQTDKNEFTPTNRILPYDYVNTSSGITSQADLDGVLLNDAMDFDSFDTDLDLSLLDWEPYYLKEYFQS</sequence>
<feature type="region of interest" description="Disordered" evidence="1">
    <location>
        <begin position="76"/>
        <end position="106"/>
    </location>
</feature>